<keyword evidence="7" id="KW-1003">Cell membrane</keyword>
<evidence type="ECO:0000256" key="7">
    <source>
        <dbReference type="HAMAP-Rule" id="MF_00221"/>
    </source>
</evidence>
<feature type="transmembrane region" description="Helical" evidence="7">
    <location>
        <begin position="424"/>
        <end position="446"/>
    </location>
</feature>
<evidence type="ECO:0000256" key="6">
    <source>
        <dbReference type="ARBA" id="ARBA00023136"/>
    </source>
</evidence>
<feature type="transmembrane region" description="Helical" evidence="7">
    <location>
        <begin position="367"/>
        <end position="384"/>
    </location>
</feature>
<comment type="subcellular location">
    <subcellularLocation>
        <location evidence="7">Cell membrane</location>
        <topology evidence="7">Multi-pass membrane protein</topology>
    </subcellularLocation>
    <subcellularLocation>
        <location evidence="1">Membrane</location>
        <topology evidence="1">Multi-pass membrane protein</topology>
    </subcellularLocation>
</comment>
<reference evidence="8 9" key="1">
    <citation type="submission" date="2019-04" db="EMBL/GenBank/DDBJ databases">
        <title>Rhizobium terrae sp. nov., isolated from a paddy soil.</title>
        <authorList>
            <person name="Lin S.-Y."/>
            <person name="Hameed A."/>
            <person name="Huang H.-I."/>
            <person name="Young C.-C."/>
        </authorList>
    </citation>
    <scope>NUCLEOTIDE SEQUENCE [LARGE SCALE GENOMIC DNA]</scope>
    <source>
        <strain evidence="8 9">CC-HIH110</strain>
    </source>
</reference>
<feature type="transmembrane region" description="Helical" evidence="7">
    <location>
        <begin position="390"/>
        <end position="412"/>
    </location>
</feature>
<dbReference type="InterPro" id="IPR001046">
    <property type="entry name" value="NRAMP_fam"/>
</dbReference>
<dbReference type="AlphaFoldDB" id="A0A4S4A210"/>
<comment type="caution">
    <text evidence="8">The sequence shown here is derived from an EMBL/GenBank/DDBJ whole genome shotgun (WGS) entry which is preliminary data.</text>
</comment>
<dbReference type="GO" id="GO:0005384">
    <property type="term" value="F:manganese ion transmembrane transporter activity"/>
    <property type="evidence" value="ECO:0007669"/>
    <property type="project" value="TreeGrafter"/>
</dbReference>
<keyword evidence="3 7" id="KW-0812">Transmembrane</keyword>
<dbReference type="Pfam" id="PF01566">
    <property type="entry name" value="Nramp"/>
    <property type="match status" value="1"/>
</dbReference>
<dbReference type="HAMAP" id="MF_00221">
    <property type="entry name" value="NRAMP"/>
    <property type="match status" value="1"/>
</dbReference>
<name>A0A4S4A210_9HYPH</name>
<dbReference type="NCBIfam" id="NF037982">
    <property type="entry name" value="Nramp_1"/>
    <property type="match status" value="1"/>
</dbReference>
<accession>A0A4S4A210</accession>
<feature type="transmembrane region" description="Helical" evidence="7">
    <location>
        <begin position="228"/>
        <end position="248"/>
    </location>
</feature>
<dbReference type="GO" id="GO:0046872">
    <property type="term" value="F:metal ion binding"/>
    <property type="evidence" value="ECO:0007669"/>
    <property type="project" value="UniProtKB-UniRule"/>
</dbReference>
<dbReference type="GO" id="GO:0015293">
    <property type="term" value="F:symporter activity"/>
    <property type="evidence" value="ECO:0007669"/>
    <property type="project" value="UniProtKB-UniRule"/>
</dbReference>
<keyword evidence="6 7" id="KW-0472">Membrane</keyword>
<gene>
    <name evidence="7" type="primary">mntH</name>
    <name evidence="8" type="ORF">E6C51_06310</name>
</gene>
<comment type="similarity">
    <text evidence="7">Belongs to the NRAMP family.</text>
</comment>
<keyword evidence="2 7" id="KW-0813">Transport</keyword>
<proteinExistence type="inferred from homology"/>
<comment type="function">
    <text evidence="7">H(+)-stimulated, divalent metal cation uptake system.</text>
</comment>
<dbReference type="GO" id="GO:0015086">
    <property type="term" value="F:cadmium ion transmembrane transporter activity"/>
    <property type="evidence" value="ECO:0007669"/>
    <property type="project" value="TreeGrafter"/>
</dbReference>
<evidence type="ECO:0000256" key="3">
    <source>
        <dbReference type="ARBA" id="ARBA00022692"/>
    </source>
</evidence>
<protein>
    <recommendedName>
        <fullName evidence="7">Divalent metal cation transporter MntH</fullName>
    </recommendedName>
</protein>
<dbReference type="RefSeq" id="WP_190235360.1">
    <property type="nucleotide sequence ID" value="NZ_SSOA01000002.1"/>
</dbReference>
<dbReference type="GO" id="GO:0005886">
    <property type="term" value="C:plasma membrane"/>
    <property type="evidence" value="ECO:0007669"/>
    <property type="project" value="UniProtKB-SubCell"/>
</dbReference>
<feature type="transmembrane region" description="Helical" evidence="7">
    <location>
        <begin position="155"/>
        <end position="176"/>
    </location>
</feature>
<keyword evidence="7" id="KW-0406">Ion transport</keyword>
<evidence type="ECO:0000256" key="2">
    <source>
        <dbReference type="ARBA" id="ARBA00022448"/>
    </source>
</evidence>
<dbReference type="EMBL" id="SSOA01000002">
    <property type="protein sequence ID" value="THF52397.1"/>
    <property type="molecule type" value="Genomic_DNA"/>
</dbReference>
<evidence type="ECO:0000256" key="1">
    <source>
        <dbReference type="ARBA" id="ARBA00004141"/>
    </source>
</evidence>
<evidence type="ECO:0000256" key="4">
    <source>
        <dbReference type="ARBA" id="ARBA00022847"/>
    </source>
</evidence>
<organism evidence="8 9">
    <name type="scientific">Allorhizobium terrae</name>
    <dbReference type="NCBI Taxonomy" id="1848972"/>
    <lineage>
        <taxon>Bacteria</taxon>
        <taxon>Pseudomonadati</taxon>
        <taxon>Pseudomonadota</taxon>
        <taxon>Alphaproteobacteria</taxon>
        <taxon>Hyphomicrobiales</taxon>
        <taxon>Rhizobiaceae</taxon>
        <taxon>Rhizobium/Agrobacterium group</taxon>
        <taxon>Allorhizobium</taxon>
    </lineage>
</organism>
<keyword evidence="9" id="KW-1185">Reference proteome</keyword>
<dbReference type="PANTHER" id="PTHR11706:SF33">
    <property type="entry name" value="NATURAL RESISTANCE-ASSOCIATED MACROPHAGE PROTEIN 2"/>
    <property type="match status" value="1"/>
</dbReference>
<evidence type="ECO:0000313" key="8">
    <source>
        <dbReference type="EMBL" id="THF52397.1"/>
    </source>
</evidence>
<dbReference type="PRINTS" id="PR00447">
    <property type="entry name" value="NATRESASSCMP"/>
</dbReference>
<dbReference type="GO" id="GO:0034755">
    <property type="term" value="P:iron ion transmembrane transport"/>
    <property type="evidence" value="ECO:0007669"/>
    <property type="project" value="TreeGrafter"/>
</dbReference>
<sequence length="457" mass="49300">MSKIERELVAATTQSPEWKFSKGEADSPSLSEVHASVFVPKAGSWFRKLMAFAGPGYMISVGYMDPGNWATDIAGGSQFGYTLLCVIMISNLMAILLQALSARLGIATGRDLAQACRDHYSPPVRIALWLACELAIIACDLAEVIGTAIALQLLFGIPLIGGALITALDTVLLLLLMNKGFRFLEAFVISMLTIISLCFLVEIAVAQPPIAAVLGGFIPTTEVVTNPAMLYVAIGIIGATVMPHNLYLHSSIVQTRAYERNEVGKRDAIKWATVDSTIALMLALFVNAAILILAASVFHASGRTDVAEIEQAHELLAPLLGFGFASTLFAVALLASGINSTVTATLAGQIVMEGFLRLRIPNWVRRLITRCIAIVPVVVVTWIYGNKGTAELLVLSQVVLSMQLPFAVIPLVQFVSDKRKMGAFVIAPWVKVLAWLIATIILVLNFKLLWDTFQGFA</sequence>
<evidence type="ECO:0000256" key="5">
    <source>
        <dbReference type="ARBA" id="ARBA00022989"/>
    </source>
</evidence>
<dbReference type="NCBIfam" id="NF001923">
    <property type="entry name" value="PRK00701.1"/>
    <property type="match status" value="1"/>
</dbReference>
<feature type="transmembrane region" description="Helical" evidence="7">
    <location>
        <begin position="315"/>
        <end position="335"/>
    </location>
</feature>
<feature type="transmembrane region" description="Helical" evidence="7">
    <location>
        <begin position="269"/>
        <end position="295"/>
    </location>
</feature>
<evidence type="ECO:0000313" key="9">
    <source>
        <dbReference type="Proteomes" id="UP000310754"/>
    </source>
</evidence>
<keyword evidence="4 7" id="KW-0769">Symport</keyword>
<feature type="transmembrane region" description="Helical" evidence="7">
    <location>
        <begin position="126"/>
        <end position="149"/>
    </location>
</feature>
<dbReference type="NCBIfam" id="TIGR01197">
    <property type="entry name" value="nramp"/>
    <property type="match status" value="1"/>
</dbReference>
<keyword evidence="5 7" id="KW-1133">Transmembrane helix</keyword>
<dbReference type="Proteomes" id="UP000310754">
    <property type="component" value="Unassembled WGS sequence"/>
</dbReference>
<feature type="transmembrane region" description="Helical" evidence="7">
    <location>
        <begin position="183"/>
        <end position="208"/>
    </location>
</feature>
<dbReference type="PANTHER" id="PTHR11706">
    <property type="entry name" value="SOLUTE CARRIER PROTEIN FAMILY 11 MEMBER"/>
    <property type="match status" value="1"/>
</dbReference>
<feature type="transmembrane region" description="Helical" evidence="7">
    <location>
        <begin position="79"/>
        <end position="106"/>
    </location>
</feature>